<dbReference type="EMBL" id="FNNC01000001">
    <property type="protein sequence ID" value="SDW01331.1"/>
    <property type="molecule type" value="Genomic_DNA"/>
</dbReference>
<dbReference type="Gene3D" id="1.10.287.1260">
    <property type="match status" value="1"/>
</dbReference>
<comment type="subcellular location">
    <subcellularLocation>
        <location evidence="1">Cell membrane</location>
        <topology evidence="1">Multi-pass membrane protein</topology>
    </subcellularLocation>
</comment>
<evidence type="ECO:0000313" key="12">
    <source>
        <dbReference type="EMBL" id="SDW01331.1"/>
    </source>
</evidence>
<feature type="transmembrane region" description="Helical" evidence="8">
    <location>
        <begin position="12"/>
        <end position="40"/>
    </location>
</feature>
<dbReference type="Gene3D" id="3.30.70.100">
    <property type="match status" value="1"/>
</dbReference>
<proteinExistence type="inferred from homology"/>
<evidence type="ECO:0000256" key="2">
    <source>
        <dbReference type="ARBA" id="ARBA00008017"/>
    </source>
</evidence>
<dbReference type="InterPro" id="IPR049142">
    <property type="entry name" value="MS_channel_1st"/>
</dbReference>
<sequence>MNMESFNEGIFWTAAIILMVQLIGVLIGYIIVRAIGSKIIHRSFNRMEKQRNMHPGRVKTLSKLAVSIFTYILLFIVITITLGLFDLDIAPLIASAGIVGLAIGFGAQGLVSDVVTGFFILLEKQIDVEDYIAIAGIDGIVEEVGLRTTQVRSFDGTLHFVPNREISVVSNYSRGNMQAIVDIGIAYEENVDKAIAVIQGACNRVAEEQGIFKEGPDVVGVNALGASEVTIRIIAKTENMMQWAMQRELLKACKEDLDAHNIEIPYPHQVNVSKEA</sequence>
<feature type="domain" description="Mechanosensitive ion channel MscS C-terminal" evidence="10">
    <location>
        <begin position="181"/>
        <end position="264"/>
    </location>
</feature>
<dbReference type="InterPro" id="IPR023408">
    <property type="entry name" value="MscS_beta-dom_sf"/>
</dbReference>
<reference evidence="12 13" key="1">
    <citation type="submission" date="2016-10" db="EMBL/GenBank/DDBJ databases">
        <authorList>
            <person name="de Groot N.N."/>
        </authorList>
    </citation>
    <scope>NUCLEOTIDE SEQUENCE [LARGE SCALE GENOMIC DNA]</scope>
    <source>
        <strain evidence="12 13">DSM 23126</strain>
    </source>
</reference>
<gene>
    <name evidence="12" type="ORF">SAMN05421781_0111</name>
</gene>
<evidence type="ECO:0000313" key="13">
    <source>
        <dbReference type="Proteomes" id="UP000199488"/>
    </source>
</evidence>
<dbReference type="AlphaFoldDB" id="A0A1H2Q2G7"/>
<dbReference type="STRING" id="1122204.SAMN05421781_0111"/>
<evidence type="ECO:0000256" key="1">
    <source>
        <dbReference type="ARBA" id="ARBA00004651"/>
    </source>
</evidence>
<keyword evidence="4 8" id="KW-0812">Transmembrane</keyword>
<protein>
    <submittedName>
        <fullName evidence="12">Small conductance mechanosensitive channel</fullName>
    </submittedName>
</protein>
<dbReference type="SUPFAM" id="SSF82861">
    <property type="entry name" value="Mechanosensitive channel protein MscS (YggB), transmembrane region"/>
    <property type="match status" value="1"/>
</dbReference>
<dbReference type="GO" id="GO:0005886">
    <property type="term" value="C:plasma membrane"/>
    <property type="evidence" value="ECO:0007669"/>
    <property type="project" value="UniProtKB-SubCell"/>
</dbReference>
<evidence type="ECO:0000256" key="4">
    <source>
        <dbReference type="ARBA" id="ARBA00022692"/>
    </source>
</evidence>
<comment type="function">
    <text evidence="7">May play a role in resistance to osmotic downshock.</text>
</comment>
<dbReference type="InterPro" id="IPR006685">
    <property type="entry name" value="MscS_channel_2nd"/>
</dbReference>
<dbReference type="InterPro" id="IPR011066">
    <property type="entry name" value="MscS_channel_C_sf"/>
</dbReference>
<keyword evidence="6 8" id="KW-0472">Membrane</keyword>
<dbReference type="Gene3D" id="2.30.30.60">
    <property type="match status" value="1"/>
</dbReference>
<feature type="domain" description="Mechanosensitive ion channel MscS" evidence="9">
    <location>
        <begin position="110"/>
        <end position="174"/>
    </location>
</feature>
<dbReference type="FunFam" id="1.10.287.1260:FF:000005">
    <property type="entry name" value="Mechanosensitive ion channel family protein"/>
    <property type="match status" value="1"/>
</dbReference>
<comment type="similarity">
    <text evidence="2">Belongs to the MscS (TC 1.A.23) family.</text>
</comment>
<evidence type="ECO:0000256" key="7">
    <source>
        <dbReference type="ARBA" id="ARBA00059688"/>
    </source>
</evidence>
<evidence type="ECO:0000259" key="9">
    <source>
        <dbReference type="Pfam" id="PF00924"/>
    </source>
</evidence>
<dbReference type="PANTHER" id="PTHR30460:SF0">
    <property type="entry name" value="MODERATE CONDUCTANCE MECHANOSENSITIVE CHANNEL YBIO"/>
    <property type="match status" value="1"/>
</dbReference>
<dbReference type="InterPro" id="IPR049278">
    <property type="entry name" value="MS_channel_C"/>
</dbReference>
<evidence type="ECO:0000256" key="8">
    <source>
        <dbReference type="SAM" id="Phobius"/>
    </source>
</evidence>
<dbReference type="Pfam" id="PF21082">
    <property type="entry name" value="MS_channel_3rd"/>
    <property type="match status" value="1"/>
</dbReference>
<dbReference type="GO" id="GO:0008381">
    <property type="term" value="F:mechanosensitive monoatomic ion channel activity"/>
    <property type="evidence" value="ECO:0007669"/>
    <property type="project" value="InterPro"/>
</dbReference>
<keyword evidence="13" id="KW-1185">Reference proteome</keyword>
<feature type="domain" description="Mechanosensitive ion channel transmembrane helices 2/3" evidence="11">
    <location>
        <begin position="68"/>
        <end position="108"/>
    </location>
</feature>
<feature type="transmembrane region" description="Helical" evidence="8">
    <location>
        <begin position="97"/>
        <end position="122"/>
    </location>
</feature>
<dbReference type="Pfam" id="PF00924">
    <property type="entry name" value="MS_channel_2nd"/>
    <property type="match status" value="1"/>
</dbReference>
<dbReference type="PANTHER" id="PTHR30460">
    <property type="entry name" value="MODERATE CONDUCTANCE MECHANOSENSITIVE CHANNEL YBIO"/>
    <property type="match status" value="1"/>
</dbReference>
<feature type="transmembrane region" description="Helical" evidence="8">
    <location>
        <begin position="61"/>
        <end position="85"/>
    </location>
</feature>
<organism evidence="12 13">
    <name type="scientific">Marinococcus luteus</name>
    <dbReference type="NCBI Taxonomy" id="1122204"/>
    <lineage>
        <taxon>Bacteria</taxon>
        <taxon>Bacillati</taxon>
        <taxon>Bacillota</taxon>
        <taxon>Bacilli</taxon>
        <taxon>Bacillales</taxon>
        <taxon>Bacillaceae</taxon>
        <taxon>Marinococcus</taxon>
    </lineage>
</organism>
<dbReference type="FunFam" id="2.30.30.60:FF:000001">
    <property type="entry name" value="MscS Mechanosensitive ion channel"/>
    <property type="match status" value="1"/>
</dbReference>
<dbReference type="InterPro" id="IPR011014">
    <property type="entry name" value="MscS_channel_TM-2"/>
</dbReference>
<dbReference type="InterPro" id="IPR045276">
    <property type="entry name" value="YbiO_bact"/>
</dbReference>
<keyword evidence="3" id="KW-1003">Cell membrane</keyword>
<dbReference type="SUPFAM" id="SSF50182">
    <property type="entry name" value="Sm-like ribonucleoproteins"/>
    <property type="match status" value="1"/>
</dbReference>
<evidence type="ECO:0000259" key="11">
    <source>
        <dbReference type="Pfam" id="PF21088"/>
    </source>
</evidence>
<name>A0A1H2Q2G7_9BACI</name>
<dbReference type="InterPro" id="IPR010920">
    <property type="entry name" value="LSM_dom_sf"/>
</dbReference>
<evidence type="ECO:0000256" key="3">
    <source>
        <dbReference type="ARBA" id="ARBA00022475"/>
    </source>
</evidence>
<evidence type="ECO:0000259" key="10">
    <source>
        <dbReference type="Pfam" id="PF21082"/>
    </source>
</evidence>
<evidence type="ECO:0000256" key="6">
    <source>
        <dbReference type="ARBA" id="ARBA00023136"/>
    </source>
</evidence>
<evidence type="ECO:0000256" key="5">
    <source>
        <dbReference type="ARBA" id="ARBA00022989"/>
    </source>
</evidence>
<keyword evidence="5 8" id="KW-1133">Transmembrane helix</keyword>
<dbReference type="SUPFAM" id="SSF82689">
    <property type="entry name" value="Mechanosensitive channel protein MscS (YggB), C-terminal domain"/>
    <property type="match status" value="1"/>
</dbReference>
<dbReference type="Pfam" id="PF21088">
    <property type="entry name" value="MS_channel_1st"/>
    <property type="match status" value="1"/>
</dbReference>
<dbReference type="Proteomes" id="UP000199488">
    <property type="component" value="Unassembled WGS sequence"/>
</dbReference>
<accession>A0A1H2Q2G7</accession>